<feature type="compositionally biased region" description="Basic and acidic residues" evidence="1">
    <location>
        <begin position="1"/>
        <end position="10"/>
    </location>
</feature>
<reference evidence="3 4" key="1">
    <citation type="submission" date="2021-01" db="EMBL/GenBank/DDBJ databases">
        <title>WGS of actinomycetes isolated from Thailand.</title>
        <authorList>
            <person name="Thawai C."/>
        </authorList>
    </citation>
    <scope>NUCLEOTIDE SEQUENCE [LARGE SCALE GENOMIC DNA]</scope>
    <source>
        <strain evidence="3 4">CA1R205</strain>
    </source>
</reference>
<gene>
    <name evidence="3" type="ORF">JK363_25905</name>
</gene>
<dbReference type="Proteomes" id="UP000634229">
    <property type="component" value="Unassembled WGS sequence"/>
</dbReference>
<keyword evidence="2" id="KW-0812">Transmembrane</keyword>
<feature type="transmembrane region" description="Helical" evidence="2">
    <location>
        <begin position="71"/>
        <end position="90"/>
    </location>
</feature>
<feature type="transmembrane region" description="Helical" evidence="2">
    <location>
        <begin position="111"/>
        <end position="132"/>
    </location>
</feature>
<evidence type="ECO:0000256" key="1">
    <source>
        <dbReference type="SAM" id="MobiDB-lite"/>
    </source>
</evidence>
<keyword evidence="2" id="KW-1133">Transmembrane helix</keyword>
<feature type="transmembrane region" description="Helical" evidence="2">
    <location>
        <begin position="31"/>
        <end position="51"/>
    </location>
</feature>
<evidence type="ECO:0000256" key="2">
    <source>
        <dbReference type="SAM" id="Phobius"/>
    </source>
</evidence>
<organism evidence="3 4">
    <name type="scientific">Streptomyces coffeae</name>
    <dbReference type="NCBI Taxonomy" id="621382"/>
    <lineage>
        <taxon>Bacteria</taxon>
        <taxon>Bacillati</taxon>
        <taxon>Actinomycetota</taxon>
        <taxon>Actinomycetes</taxon>
        <taxon>Kitasatosporales</taxon>
        <taxon>Streptomycetaceae</taxon>
        <taxon>Streptomyces</taxon>
    </lineage>
</organism>
<feature type="compositionally biased region" description="Pro residues" evidence="1">
    <location>
        <begin position="13"/>
        <end position="23"/>
    </location>
</feature>
<evidence type="ECO:0000313" key="3">
    <source>
        <dbReference type="EMBL" id="MBL1100044.1"/>
    </source>
</evidence>
<name>A0ABS1NJ66_9ACTN</name>
<evidence type="ECO:0000313" key="4">
    <source>
        <dbReference type="Proteomes" id="UP000634229"/>
    </source>
</evidence>
<dbReference type="RefSeq" id="WP_201877735.1">
    <property type="nucleotide sequence ID" value="NZ_JAERRF010000017.1"/>
</dbReference>
<sequence length="153" mass="16281">MSSHTHDRDPAAPTEPTPPPPSPAPVVWRRLAPFVPLLVVASAGLLAAHAAFSGDTFQHCRYLGPSTRMYLTAWAAPVCAVAAAVLLFALHRSARGHGGLPVAGWRRWTSTAAVCCVPLLLLVQLAVLYWVYQPDPSGGHDCSGLAVSVVRER</sequence>
<keyword evidence="4" id="KW-1185">Reference proteome</keyword>
<accession>A0ABS1NJ66</accession>
<protein>
    <submittedName>
        <fullName evidence="3">Uncharacterized protein</fullName>
    </submittedName>
</protein>
<keyword evidence="2" id="KW-0472">Membrane</keyword>
<comment type="caution">
    <text evidence="3">The sequence shown here is derived from an EMBL/GenBank/DDBJ whole genome shotgun (WGS) entry which is preliminary data.</text>
</comment>
<feature type="region of interest" description="Disordered" evidence="1">
    <location>
        <begin position="1"/>
        <end position="23"/>
    </location>
</feature>
<proteinExistence type="predicted"/>
<dbReference type="EMBL" id="JAERRF010000017">
    <property type="protein sequence ID" value="MBL1100044.1"/>
    <property type="molecule type" value="Genomic_DNA"/>
</dbReference>